<feature type="compositionally biased region" description="Basic residues" evidence="5">
    <location>
        <begin position="265"/>
        <end position="274"/>
    </location>
</feature>
<feature type="compositionally biased region" description="Polar residues" evidence="5">
    <location>
        <begin position="324"/>
        <end position="334"/>
    </location>
</feature>
<evidence type="ECO:0000256" key="2">
    <source>
        <dbReference type="ARBA" id="ARBA00022490"/>
    </source>
</evidence>
<evidence type="ECO:0000313" key="8">
    <source>
        <dbReference type="EMBL" id="KAF9489285.1"/>
    </source>
</evidence>
<sequence length="994" mass="111896">MHRLQKKRQPDFDLSIHGDELEQGRILLEHTLQHADLSFHLSSTPDTASQGDRESLEYPRHASEPVALRDFASFEQRSRIYFDEEGEHSPIHPWSYRTADDEEGINPYGGETMSTAAHHASNLTLGAGLGGRGNRHDISMSGAEYDPDRPLRDILPAVASHISAFGHETSRSRYPGMGSVDADPVVIDNTAELDRLLQSGHAATPRSARVSSRAPSECPSDTESVTSRPKLSEALRRVSFSPRRPRTVQGNVSPSHSVDSNQKHSPMKPSHRPPSRVPPSPFASRQRKSPHTSRTNSQAKTPLINVVGASPGPTRPSPRKPITRDTSNVLNSSRVSERGKMYLPDITGITNAVESPARPHMSYYRYESDGKPREVDVYFITALNEVQAKLYRLDEENGISRRRVRELEMELEVCKREVARERSRVLEREEMLVQHKVETERRQAKDKGKQKEQDDLEVVERRYREAVEEKKALESLISTLRSHLTRLTSELADHKQILTELREMREADTRAMQDKGSEIEHLKQEVERLAGEVEVLRGVVEEGLKERRESGRSRILAEGESMHEDGDPPVEQEETHTSCGDDDNDRTSIMGPSRANPLDRTIRTDHATVGTSSLGASASTPLITDEVLQQISMEIEERRSERSRTSVSSSDNSPSQGSLRKSISERHSQIHSGIHSHPPSPSPMGRSGSMLLGLDDDESEPDEPASPPRIRNPDILEARRSTPMPNPRTSTLLEVDDDELEPDEPASPPRIRNPDILEARRSTPMPNPCTSTQSSRPAAPTPAHAIRSRPPPAEEETPFPQIRGERMERLFFSAPVHNAKTCTVCRREGRRVNGHVHEERPPSPLWSIRPRVRERRMDESDEDEGFGEGEEEEEPRRRVDAKGEAPAAHGQPSAPQYRRPETSRDPLPPQTTLTQVIRELEDDFTHYKSIYVELADQYKDMDPVSNVRKRNMLAQHLHEVVDTMEQKGDQIAKLYSLLTFKDTPATGAQQRRRS</sequence>
<evidence type="ECO:0000259" key="6">
    <source>
        <dbReference type="Pfam" id="PF06657"/>
    </source>
</evidence>
<organism evidence="8 9">
    <name type="scientific">Pleurotus eryngii</name>
    <name type="common">Boletus of the steppes</name>
    <dbReference type="NCBI Taxonomy" id="5323"/>
    <lineage>
        <taxon>Eukaryota</taxon>
        <taxon>Fungi</taxon>
        <taxon>Dikarya</taxon>
        <taxon>Basidiomycota</taxon>
        <taxon>Agaricomycotina</taxon>
        <taxon>Agaricomycetes</taxon>
        <taxon>Agaricomycetidae</taxon>
        <taxon>Agaricales</taxon>
        <taxon>Pleurotineae</taxon>
        <taxon>Pleurotaceae</taxon>
        <taxon>Pleurotus</taxon>
    </lineage>
</organism>
<feature type="compositionally biased region" description="Basic and acidic residues" evidence="5">
    <location>
        <begin position="752"/>
        <end position="761"/>
    </location>
</feature>
<dbReference type="PANTHER" id="PTHR19336:SF9">
    <property type="entry name" value="SPINDLE POLE BODY PROTEIN PPC89"/>
    <property type="match status" value="1"/>
</dbReference>
<feature type="domain" description="Cep57 centrosome microtubule-binding" evidence="6">
    <location>
        <begin position="902"/>
        <end position="976"/>
    </location>
</feature>
<feature type="compositionally biased region" description="Basic and acidic residues" evidence="5">
    <location>
        <begin position="51"/>
        <end position="61"/>
    </location>
</feature>
<dbReference type="GO" id="GO:0005815">
    <property type="term" value="C:microtubule organizing center"/>
    <property type="evidence" value="ECO:0007669"/>
    <property type="project" value="UniProtKB-SubCell"/>
</dbReference>
<feature type="compositionally biased region" description="Acidic residues" evidence="5">
    <location>
        <begin position="734"/>
        <end position="744"/>
    </location>
</feature>
<accession>A0A9P5ZMF6</accession>
<dbReference type="GO" id="GO:0008017">
    <property type="term" value="F:microtubule binding"/>
    <property type="evidence" value="ECO:0007669"/>
    <property type="project" value="InterPro"/>
</dbReference>
<dbReference type="Pfam" id="PF06657">
    <property type="entry name" value="Cep57_MT_bd"/>
    <property type="match status" value="1"/>
</dbReference>
<feature type="compositionally biased region" description="Low complexity" evidence="5">
    <location>
        <begin position="645"/>
        <end position="658"/>
    </location>
</feature>
<evidence type="ECO:0000259" key="7">
    <source>
        <dbReference type="Pfam" id="PF14197"/>
    </source>
</evidence>
<keyword evidence="9" id="KW-1185">Reference proteome</keyword>
<dbReference type="InterPro" id="IPR025925">
    <property type="entry name" value="PPC89_CLD"/>
</dbReference>
<dbReference type="InterPro" id="IPR051756">
    <property type="entry name" value="Centrosomal_MT-associated"/>
</dbReference>
<feature type="compositionally biased region" description="Polar residues" evidence="5">
    <location>
        <begin position="609"/>
        <end position="631"/>
    </location>
</feature>
<gene>
    <name evidence="8" type="ORF">BDN71DRAFT_1456291</name>
</gene>
<keyword evidence="4" id="KW-0175">Coiled coil</keyword>
<comment type="caution">
    <text evidence="8">The sequence shown here is derived from an EMBL/GenBank/DDBJ whole genome shotgun (WGS) entry which is preliminary data.</text>
</comment>
<feature type="compositionally biased region" description="Polar residues" evidence="5">
    <location>
        <begin position="219"/>
        <end position="229"/>
    </location>
</feature>
<feature type="compositionally biased region" description="Low complexity" evidence="5">
    <location>
        <begin position="670"/>
        <end position="690"/>
    </location>
</feature>
<reference evidence="8" key="1">
    <citation type="submission" date="2020-11" db="EMBL/GenBank/DDBJ databases">
        <authorList>
            <consortium name="DOE Joint Genome Institute"/>
            <person name="Ahrendt S."/>
            <person name="Riley R."/>
            <person name="Andreopoulos W."/>
            <person name="Labutti K."/>
            <person name="Pangilinan J."/>
            <person name="Ruiz-Duenas F.J."/>
            <person name="Barrasa J.M."/>
            <person name="Sanchez-Garcia M."/>
            <person name="Camarero S."/>
            <person name="Miyauchi S."/>
            <person name="Serrano A."/>
            <person name="Linde D."/>
            <person name="Babiker R."/>
            <person name="Drula E."/>
            <person name="Ayuso-Fernandez I."/>
            <person name="Pacheco R."/>
            <person name="Padilla G."/>
            <person name="Ferreira P."/>
            <person name="Barriuso J."/>
            <person name="Kellner H."/>
            <person name="Castanera R."/>
            <person name="Alfaro M."/>
            <person name="Ramirez L."/>
            <person name="Pisabarro A.G."/>
            <person name="Kuo A."/>
            <person name="Tritt A."/>
            <person name="Lipzen A."/>
            <person name="He G."/>
            <person name="Yan M."/>
            <person name="Ng V."/>
            <person name="Cullen D."/>
            <person name="Martin F."/>
            <person name="Rosso M.-N."/>
            <person name="Henrissat B."/>
            <person name="Hibbett D."/>
            <person name="Martinez A.T."/>
            <person name="Grigoriev I.V."/>
        </authorList>
    </citation>
    <scope>NUCLEOTIDE SEQUENCE</scope>
    <source>
        <strain evidence="8">ATCC 90797</strain>
    </source>
</reference>
<evidence type="ECO:0000256" key="3">
    <source>
        <dbReference type="ARBA" id="ARBA00023212"/>
    </source>
</evidence>
<proteinExistence type="predicted"/>
<feature type="compositionally biased region" description="Basic and acidic residues" evidence="5">
    <location>
        <begin position="874"/>
        <end position="883"/>
    </location>
</feature>
<evidence type="ECO:0000256" key="5">
    <source>
        <dbReference type="SAM" id="MobiDB-lite"/>
    </source>
</evidence>
<dbReference type="InterPro" id="IPR024957">
    <property type="entry name" value="Cep57_MT-bd_dom"/>
</dbReference>
<feature type="compositionally biased region" description="Basic and acidic residues" evidence="5">
    <location>
        <begin position="711"/>
        <end position="720"/>
    </location>
</feature>
<feature type="region of interest" description="Disordered" evidence="5">
    <location>
        <begin position="851"/>
        <end position="909"/>
    </location>
</feature>
<dbReference type="PANTHER" id="PTHR19336">
    <property type="entry name" value="UNCHARACTERIZED DUF1167"/>
    <property type="match status" value="1"/>
</dbReference>
<dbReference type="Proteomes" id="UP000807025">
    <property type="component" value="Unassembled WGS sequence"/>
</dbReference>
<evidence type="ECO:0000313" key="9">
    <source>
        <dbReference type="Proteomes" id="UP000807025"/>
    </source>
</evidence>
<dbReference type="AlphaFoldDB" id="A0A9P5ZMF6"/>
<feature type="domain" description="PPC89 centrosome localisation" evidence="7">
    <location>
        <begin position="473"/>
        <end position="548"/>
    </location>
</feature>
<keyword evidence="3" id="KW-0206">Cytoskeleton</keyword>
<feature type="compositionally biased region" description="Polar residues" evidence="5">
    <location>
        <begin position="41"/>
        <end position="50"/>
    </location>
</feature>
<feature type="compositionally biased region" description="Low complexity" evidence="5">
    <location>
        <begin position="202"/>
        <end position="216"/>
    </location>
</feature>
<dbReference type="EMBL" id="MU154676">
    <property type="protein sequence ID" value="KAF9489285.1"/>
    <property type="molecule type" value="Genomic_DNA"/>
</dbReference>
<name>A0A9P5ZMF6_PLEER</name>
<feature type="compositionally biased region" description="Basic and acidic residues" evidence="5">
    <location>
        <begin position="635"/>
        <end position="644"/>
    </location>
</feature>
<dbReference type="Pfam" id="PF14197">
    <property type="entry name" value="Cep57_CLD_2"/>
    <property type="match status" value="1"/>
</dbReference>
<feature type="compositionally biased region" description="Basic and acidic residues" evidence="5">
    <location>
        <begin position="546"/>
        <end position="566"/>
    </location>
</feature>
<comment type="subcellular location">
    <subcellularLocation>
        <location evidence="1">Cytoplasm</location>
        <location evidence="1">Cytoskeleton</location>
        <location evidence="1">Microtubule organizing center</location>
    </subcellularLocation>
</comment>
<feature type="region of interest" description="Disordered" evidence="5">
    <location>
        <begin position="546"/>
        <end position="801"/>
    </location>
</feature>
<evidence type="ECO:0008006" key="10">
    <source>
        <dbReference type="Google" id="ProtNLM"/>
    </source>
</evidence>
<evidence type="ECO:0000256" key="1">
    <source>
        <dbReference type="ARBA" id="ARBA00004267"/>
    </source>
</evidence>
<dbReference type="OrthoDB" id="76453at2759"/>
<dbReference type="Gene3D" id="1.20.58.90">
    <property type="match status" value="1"/>
</dbReference>
<feature type="compositionally biased region" description="Polar residues" evidence="5">
    <location>
        <begin position="248"/>
        <end position="264"/>
    </location>
</feature>
<feature type="region of interest" description="Disordered" evidence="5">
    <location>
        <begin position="41"/>
        <end position="61"/>
    </location>
</feature>
<keyword evidence="2" id="KW-0963">Cytoplasm</keyword>
<feature type="region of interest" description="Disordered" evidence="5">
    <location>
        <begin position="200"/>
        <end position="336"/>
    </location>
</feature>
<feature type="coiled-coil region" evidence="4">
    <location>
        <begin position="449"/>
        <end position="539"/>
    </location>
</feature>
<evidence type="ECO:0000256" key="4">
    <source>
        <dbReference type="SAM" id="Coils"/>
    </source>
</evidence>
<feature type="compositionally biased region" description="Acidic residues" evidence="5">
    <location>
        <begin position="694"/>
        <end position="703"/>
    </location>
</feature>
<protein>
    <recommendedName>
        <fullName evidence="10">Cep57 centrosome microtubule-binding domain-containing protein</fullName>
    </recommendedName>
</protein>
<feature type="compositionally biased region" description="Acidic residues" evidence="5">
    <location>
        <begin position="859"/>
        <end position="873"/>
    </location>
</feature>